<name>A0ABC9TRV5_CLOSY</name>
<dbReference type="InterPro" id="IPR052048">
    <property type="entry name" value="ST_Response_Regulator"/>
</dbReference>
<dbReference type="SMART" id="SM00448">
    <property type="entry name" value="REC"/>
    <property type="match status" value="1"/>
</dbReference>
<dbReference type="Gene3D" id="3.40.50.2300">
    <property type="match status" value="1"/>
</dbReference>
<comment type="caution">
    <text evidence="5">The sequence shown here is derived from an EMBL/GenBank/DDBJ whole genome shotgun (WGS) entry which is preliminary data.</text>
</comment>
<organism evidence="5 6">
    <name type="scientific">[Clostridium] symbiosum ATCC 14940</name>
    <dbReference type="NCBI Taxonomy" id="411472"/>
    <lineage>
        <taxon>Bacteria</taxon>
        <taxon>Bacillati</taxon>
        <taxon>Bacillota</taxon>
        <taxon>Clostridia</taxon>
        <taxon>Lachnospirales</taxon>
        <taxon>Lachnospiraceae</taxon>
        <taxon>Otoolea</taxon>
    </lineage>
</organism>
<evidence type="ECO:0000313" key="6">
    <source>
        <dbReference type="Proteomes" id="UP000016491"/>
    </source>
</evidence>
<dbReference type="Proteomes" id="UP000016491">
    <property type="component" value="Unassembled WGS sequence"/>
</dbReference>
<dbReference type="PROSITE" id="PS50110">
    <property type="entry name" value="RESPONSE_REGULATORY"/>
    <property type="match status" value="1"/>
</dbReference>
<reference evidence="5 6" key="1">
    <citation type="submission" date="2013-07" db="EMBL/GenBank/DDBJ databases">
        <authorList>
            <person name="Weinstock G."/>
            <person name="Sodergren E."/>
            <person name="Wylie T."/>
            <person name="Fulton L."/>
            <person name="Fulton R."/>
            <person name="Fronick C."/>
            <person name="O'Laughlin M."/>
            <person name="Godfrey J."/>
            <person name="Miner T."/>
            <person name="Herter B."/>
            <person name="Appelbaum E."/>
            <person name="Cordes M."/>
            <person name="Lek S."/>
            <person name="Wollam A."/>
            <person name="Pepin K.H."/>
            <person name="Palsikar V.B."/>
            <person name="Mitreva M."/>
            <person name="Wilson R.K."/>
        </authorList>
    </citation>
    <scope>NUCLEOTIDE SEQUENCE [LARGE SCALE GENOMIC DNA]</scope>
    <source>
        <strain evidence="5 6">ATCC 14940</strain>
    </source>
</reference>
<comment type="function">
    <text evidence="2">May play the central regulatory role in sporulation. It may be an element of the effector pathway responsible for the activation of sporulation genes in response to nutritional stress. Spo0A may act in concert with spo0H (a sigma factor) to control the expression of some genes that are critical to the sporulation process.</text>
</comment>
<evidence type="ECO:0000256" key="3">
    <source>
        <dbReference type="PROSITE-ProRule" id="PRU00169"/>
    </source>
</evidence>
<dbReference type="PANTHER" id="PTHR43228:SF1">
    <property type="entry name" value="TWO-COMPONENT RESPONSE REGULATOR ARR22"/>
    <property type="match status" value="1"/>
</dbReference>
<evidence type="ECO:0000256" key="1">
    <source>
        <dbReference type="ARBA" id="ARBA00018672"/>
    </source>
</evidence>
<dbReference type="InterPro" id="IPR011006">
    <property type="entry name" value="CheY-like_superfamily"/>
</dbReference>
<dbReference type="Pfam" id="PF00072">
    <property type="entry name" value="Response_reg"/>
    <property type="match status" value="1"/>
</dbReference>
<evidence type="ECO:0000313" key="5">
    <source>
        <dbReference type="EMBL" id="ERI74077.1"/>
    </source>
</evidence>
<dbReference type="RefSeq" id="WP_002570071.1">
    <property type="nucleotide sequence ID" value="NZ_KE992859.1"/>
</dbReference>
<dbReference type="PANTHER" id="PTHR43228">
    <property type="entry name" value="TWO-COMPONENT RESPONSE REGULATOR"/>
    <property type="match status" value="1"/>
</dbReference>
<dbReference type="AlphaFoldDB" id="A0ABC9TRV5"/>
<dbReference type="InterPro" id="IPR001789">
    <property type="entry name" value="Sig_transdc_resp-reg_receiver"/>
</dbReference>
<sequence>MAKILIVDDAAFMRMMVKDTLKKNGYTDFCEAPDGAEALKLYQEIKPDLVLMDITMPNMDGLEALKAIKSYDSEAKVVMCSAMGQESMVIDAIKSGAKDFIVKPFKPDRIIKTVSSILG</sequence>
<accession>A0ABC9TRV5</accession>
<dbReference type="SUPFAM" id="SSF52172">
    <property type="entry name" value="CheY-like"/>
    <property type="match status" value="1"/>
</dbReference>
<dbReference type="EMBL" id="AWSU01000344">
    <property type="protein sequence ID" value="ERI74077.1"/>
    <property type="molecule type" value="Genomic_DNA"/>
</dbReference>
<gene>
    <name evidence="5" type="ORF">CLOSYM_04335</name>
</gene>
<dbReference type="CDD" id="cd17542">
    <property type="entry name" value="REC_CheY"/>
    <property type="match status" value="1"/>
</dbReference>
<evidence type="ECO:0000259" key="4">
    <source>
        <dbReference type="PROSITE" id="PS50110"/>
    </source>
</evidence>
<proteinExistence type="predicted"/>
<keyword evidence="3" id="KW-0597">Phosphoprotein</keyword>
<feature type="domain" description="Response regulatory" evidence="4">
    <location>
        <begin position="3"/>
        <end position="118"/>
    </location>
</feature>
<protein>
    <recommendedName>
        <fullName evidence="1">Stage 0 sporulation protein A homolog</fullName>
    </recommendedName>
</protein>
<evidence type="ECO:0000256" key="2">
    <source>
        <dbReference type="ARBA" id="ARBA00024867"/>
    </source>
</evidence>
<feature type="modified residue" description="4-aspartylphosphate" evidence="3">
    <location>
        <position position="53"/>
    </location>
</feature>